<dbReference type="SUPFAM" id="SSF53756">
    <property type="entry name" value="UDP-Glycosyltransferase/glycogen phosphorylase"/>
    <property type="match status" value="1"/>
</dbReference>
<organism evidence="1 2">
    <name type="scientific">Eiseniibacteriota bacterium</name>
    <dbReference type="NCBI Taxonomy" id="2212470"/>
    <lineage>
        <taxon>Bacteria</taxon>
        <taxon>Candidatus Eiseniibacteriota</taxon>
    </lineage>
</organism>
<evidence type="ECO:0000313" key="2">
    <source>
        <dbReference type="Proteomes" id="UP000317691"/>
    </source>
</evidence>
<dbReference type="Gene3D" id="3.40.50.2000">
    <property type="entry name" value="Glycogen Phosphorylase B"/>
    <property type="match status" value="2"/>
</dbReference>
<sequence length="398" mass="42348">MGTGMARRSAIVLTPRLPWPLDDGGRIASWQTVWAAAQTHDVTLLTFVPAGTEAESLPPELVALGITVGRVAHRPPPLPIAAAAGLFGSRPYTLARYWSGALAAMLRERVAVLTPSYVLANHLHMAPYVEAIGGTPMVLREHNVEHLWMERYARDRGLTPAGLYARAQAVRLKRAEASLCRAAALTLAIQEGETEVLRALAPGARVATLPVGIDLARYPPRRPAEPPVLLLAASFSWPPNVDGALRFLTQGWPRVRAGAPEARLRLAGKSPPASLIKAAKRAGAELASNVPSMPEEFACATLLLVPLWTGAGARVKIVEAMAARLPVVATRFACEGLGLTPGTHYLEGETAAELAGTPETDDHRGNAPAHAGRAVAEERWSLPAVARLQNELVAQVAL</sequence>
<name>A0A538TKJ4_UNCEI</name>
<dbReference type="Pfam" id="PF13692">
    <property type="entry name" value="Glyco_trans_1_4"/>
    <property type="match status" value="1"/>
</dbReference>
<dbReference type="Proteomes" id="UP000317691">
    <property type="component" value="Unassembled WGS sequence"/>
</dbReference>
<dbReference type="AlphaFoldDB" id="A0A538TKJ4"/>
<reference evidence="1 2" key="1">
    <citation type="journal article" date="2019" name="Nat. Microbiol.">
        <title>Mediterranean grassland soil C-N compound turnover is dependent on rainfall and depth, and is mediated by genomically divergent microorganisms.</title>
        <authorList>
            <person name="Diamond S."/>
            <person name="Andeer P.F."/>
            <person name="Li Z."/>
            <person name="Crits-Christoph A."/>
            <person name="Burstein D."/>
            <person name="Anantharaman K."/>
            <person name="Lane K.R."/>
            <person name="Thomas B.C."/>
            <person name="Pan C."/>
            <person name="Northen T.R."/>
            <person name="Banfield J.F."/>
        </authorList>
    </citation>
    <scope>NUCLEOTIDE SEQUENCE [LARGE SCALE GENOMIC DNA]</scope>
    <source>
        <strain evidence="1">WS_9</strain>
    </source>
</reference>
<dbReference type="EMBL" id="VBOZ01000026">
    <property type="protein sequence ID" value="TMQ64140.1"/>
    <property type="molecule type" value="Genomic_DNA"/>
</dbReference>
<proteinExistence type="predicted"/>
<comment type="caution">
    <text evidence="1">The sequence shown here is derived from an EMBL/GenBank/DDBJ whole genome shotgun (WGS) entry which is preliminary data.</text>
</comment>
<keyword evidence="1" id="KW-0808">Transferase</keyword>
<gene>
    <name evidence="1" type="ORF">E6K79_08290</name>
</gene>
<accession>A0A538TKJ4</accession>
<protein>
    <submittedName>
        <fullName evidence="1">Glycosyltransferase</fullName>
    </submittedName>
</protein>
<dbReference type="GO" id="GO:0016740">
    <property type="term" value="F:transferase activity"/>
    <property type="evidence" value="ECO:0007669"/>
    <property type="project" value="UniProtKB-KW"/>
</dbReference>
<evidence type="ECO:0000313" key="1">
    <source>
        <dbReference type="EMBL" id="TMQ64140.1"/>
    </source>
</evidence>